<dbReference type="Proteomes" id="UP000828390">
    <property type="component" value="Unassembled WGS sequence"/>
</dbReference>
<name>A0A9D4LAV7_DREPO</name>
<dbReference type="EMBL" id="JAIWYP010000003">
    <property type="protein sequence ID" value="KAH3854419.1"/>
    <property type="molecule type" value="Genomic_DNA"/>
</dbReference>
<feature type="region of interest" description="Disordered" evidence="1">
    <location>
        <begin position="36"/>
        <end position="167"/>
    </location>
</feature>
<sequence length="167" mass="18077">MKLSFTPDTTIQQALSTTSGFGQLLIHENTVTRESKPEACCPVRSQNDHEDKTSDTNKQGLVSSPVSRTARQAEKGNQTSVLNKPDQIDNQISVTSRHGDIAQQKTAVNKPDNVSNPISYSSTQPNITSDVNKPGQMSDTGTSSSRQLVHGYQPSGISKSDSNHQTH</sequence>
<keyword evidence="3" id="KW-1185">Reference proteome</keyword>
<gene>
    <name evidence="2" type="ORF">DPMN_096961</name>
</gene>
<reference evidence="2" key="1">
    <citation type="journal article" date="2019" name="bioRxiv">
        <title>The Genome of the Zebra Mussel, Dreissena polymorpha: A Resource for Invasive Species Research.</title>
        <authorList>
            <person name="McCartney M.A."/>
            <person name="Auch B."/>
            <person name="Kono T."/>
            <person name="Mallez S."/>
            <person name="Zhang Y."/>
            <person name="Obille A."/>
            <person name="Becker A."/>
            <person name="Abrahante J.E."/>
            <person name="Garbe J."/>
            <person name="Badalamenti J.P."/>
            <person name="Herman A."/>
            <person name="Mangelson H."/>
            <person name="Liachko I."/>
            <person name="Sullivan S."/>
            <person name="Sone E.D."/>
            <person name="Koren S."/>
            <person name="Silverstein K.A.T."/>
            <person name="Beckman K.B."/>
            <person name="Gohl D.M."/>
        </authorList>
    </citation>
    <scope>NUCLEOTIDE SEQUENCE</scope>
    <source>
        <strain evidence="2">Duluth1</strain>
        <tissue evidence="2">Whole animal</tissue>
    </source>
</reference>
<reference evidence="2" key="2">
    <citation type="submission" date="2020-11" db="EMBL/GenBank/DDBJ databases">
        <authorList>
            <person name="McCartney M.A."/>
            <person name="Auch B."/>
            <person name="Kono T."/>
            <person name="Mallez S."/>
            <person name="Becker A."/>
            <person name="Gohl D.M."/>
            <person name="Silverstein K.A.T."/>
            <person name="Koren S."/>
            <person name="Bechman K.B."/>
            <person name="Herman A."/>
            <person name="Abrahante J.E."/>
            <person name="Garbe J."/>
        </authorList>
    </citation>
    <scope>NUCLEOTIDE SEQUENCE</scope>
    <source>
        <strain evidence="2">Duluth1</strain>
        <tissue evidence="2">Whole animal</tissue>
    </source>
</reference>
<evidence type="ECO:0000256" key="1">
    <source>
        <dbReference type="SAM" id="MobiDB-lite"/>
    </source>
</evidence>
<organism evidence="2 3">
    <name type="scientific">Dreissena polymorpha</name>
    <name type="common">Zebra mussel</name>
    <name type="synonym">Mytilus polymorpha</name>
    <dbReference type="NCBI Taxonomy" id="45954"/>
    <lineage>
        <taxon>Eukaryota</taxon>
        <taxon>Metazoa</taxon>
        <taxon>Spiralia</taxon>
        <taxon>Lophotrochozoa</taxon>
        <taxon>Mollusca</taxon>
        <taxon>Bivalvia</taxon>
        <taxon>Autobranchia</taxon>
        <taxon>Heteroconchia</taxon>
        <taxon>Euheterodonta</taxon>
        <taxon>Imparidentia</taxon>
        <taxon>Neoheterodontei</taxon>
        <taxon>Myida</taxon>
        <taxon>Dreissenoidea</taxon>
        <taxon>Dreissenidae</taxon>
        <taxon>Dreissena</taxon>
    </lineage>
</organism>
<evidence type="ECO:0000313" key="2">
    <source>
        <dbReference type="EMBL" id="KAH3854419.1"/>
    </source>
</evidence>
<feature type="compositionally biased region" description="Basic and acidic residues" evidence="1">
    <location>
        <begin position="46"/>
        <end position="55"/>
    </location>
</feature>
<feature type="compositionally biased region" description="Polar residues" evidence="1">
    <location>
        <begin position="103"/>
        <end position="147"/>
    </location>
</feature>
<feature type="compositionally biased region" description="Polar residues" evidence="1">
    <location>
        <begin position="56"/>
        <end position="96"/>
    </location>
</feature>
<dbReference type="AlphaFoldDB" id="A0A9D4LAV7"/>
<proteinExistence type="predicted"/>
<evidence type="ECO:0000313" key="3">
    <source>
        <dbReference type="Proteomes" id="UP000828390"/>
    </source>
</evidence>
<protein>
    <submittedName>
        <fullName evidence="2">Uncharacterized protein</fullName>
    </submittedName>
</protein>
<accession>A0A9D4LAV7</accession>
<comment type="caution">
    <text evidence="2">The sequence shown here is derived from an EMBL/GenBank/DDBJ whole genome shotgun (WGS) entry which is preliminary data.</text>
</comment>